<dbReference type="InterPro" id="IPR042047">
    <property type="entry name" value="SleB_dom1"/>
</dbReference>
<dbReference type="SMART" id="SM00257">
    <property type="entry name" value="LysM"/>
    <property type="match status" value="1"/>
</dbReference>
<sequence length="208" mass="23027" precursor="true">MKKLTIIIALLASFLFASPTFAYTVKSGDTMSQIAVDHHLTLQELASLNPQIKNLDLIYVEQTVNTGNNENTGNEENKENTAKQEMKVGISDYEKDLLARLVRAEAEGEPLEGQIAVACVVLNRVDSPDFPKTIKDVIYERGQFQPVRNGEINKPADEDAIKAVNDALTEYRNVAAGSLFFYNPVTASSHWLDSRETAVVIGSHVFKK</sequence>
<keyword evidence="4" id="KW-1185">Reference proteome</keyword>
<dbReference type="EMBL" id="CVRB01000003">
    <property type="protein sequence ID" value="CRK82738.1"/>
    <property type="molecule type" value="Genomic_DNA"/>
</dbReference>
<dbReference type="Pfam" id="PF07486">
    <property type="entry name" value="Hydrolase_2"/>
    <property type="match status" value="1"/>
</dbReference>
<evidence type="ECO:0000256" key="1">
    <source>
        <dbReference type="SAM" id="SignalP"/>
    </source>
</evidence>
<dbReference type="OrthoDB" id="9785345at2"/>
<evidence type="ECO:0000259" key="2">
    <source>
        <dbReference type="PROSITE" id="PS51782"/>
    </source>
</evidence>
<dbReference type="SUPFAM" id="SSF54106">
    <property type="entry name" value="LysM domain"/>
    <property type="match status" value="1"/>
</dbReference>
<keyword evidence="1" id="KW-0732">Signal</keyword>
<dbReference type="CDD" id="cd00118">
    <property type="entry name" value="LysM"/>
    <property type="match status" value="1"/>
</dbReference>
<protein>
    <submittedName>
        <fullName evidence="3">Spore cortex-lytic enzyme</fullName>
    </submittedName>
</protein>
<dbReference type="Gene3D" id="3.10.350.10">
    <property type="entry name" value="LysM domain"/>
    <property type="match status" value="1"/>
</dbReference>
<organism evidence="3 4">
    <name type="scientific">Neobacillus massiliamazoniensis</name>
    <dbReference type="NCBI Taxonomy" id="1499688"/>
    <lineage>
        <taxon>Bacteria</taxon>
        <taxon>Bacillati</taxon>
        <taxon>Bacillota</taxon>
        <taxon>Bacilli</taxon>
        <taxon>Bacillales</taxon>
        <taxon>Bacillaceae</taxon>
        <taxon>Neobacillus</taxon>
    </lineage>
</organism>
<dbReference type="Pfam" id="PF01476">
    <property type="entry name" value="LysM"/>
    <property type="match status" value="1"/>
</dbReference>
<name>A0A0U1NXX8_9BACI</name>
<dbReference type="PROSITE" id="PS51782">
    <property type="entry name" value="LYSM"/>
    <property type="match status" value="1"/>
</dbReference>
<evidence type="ECO:0000313" key="4">
    <source>
        <dbReference type="Proteomes" id="UP000199087"/>
    </source>
</evidence>
<dbReference type="AlphaFoldDB" id="A0A0U1NXX8"/>
<dbReference type="Gene3D" id="6.20.240.60">
    <property type="match status" value="1"/>
</dbReference>
<feature type="chain" id="PRO_5006712401" evidence="1">
    <location>
        <begin position="23"/>
        <end position="208"/>
    </location>
</feature>
<dbReference type="Proteomes" id="UP000199087">
    <property type="component" value="Unassembled WGS sequence"/>
</dbReference>
<evidence type="ECO:0000313" key="3">
    <source>
        <dbReference type="EMBL" id="CRK82738.1"/>
    </source>
</evidence>
<proteinExistence type="predicted"/>
<dbReference type="InterPro" id="IPR036779">
    <property type="entry name" value="LysM_dom_sf"/>
</dbReference>
<gene>
    <name evidence="3" type="primary">sleB</name>
    <name evidence="3" type="ORF">BN000_02683</name>
</gene>
<dbReference type="Gene3D" id="1.10.10.2520">
    <property type="entry name" value="Cell wall hydrolase SleB, domain 1"/>
    <property type="match status" value="1"/>
</dbReference>
<accession>A0A0U1NXX8</accession>
<feature type="domain" description="LysM" evidence="2">
    <location>
        <begin position="21"/>
        <end position="66"/>
    </location>
</feature>
<reference evidence="4" key="1">
    <citation type="submission" date="2015-05" db="EMBL/GenBank/DDBJ databases">
        <authorList>
            <person name="Urmite Genomes"/>
        </authorList>
    </citation>
    <scope>NUCLEOTIDE SEQUENCE [LARGE SCALE GENOMIC DNA]</scope>
    <source>
        <strain evidence="4">LF1</strain>
    </source>
</reference>
<dbReference type="RefSeq" id="WP_090635067.1">
    <property type="nucleotide sequence ID" value="NZ_CVRB01000003.1"/>
</dbReference>
<dbReference type="InterPro" id="IPR011105">
    <property type="entry name" value="Cell_wall_hydrolase_SleB"/>
</dbReference>
<dbReference type="STRING" id="1499688.BN000_02683"/>
<dbReference type="InterPro" id="IPR018392">
    <property type="entry name" value="LysM"/>
</dbReference>
<dbReference type="GO" id="GO:0016787">
    <property type="term" value="F:hydrolase activity"/>
    <property type="evidence" value="ECO:0007669"/>
    <property type="project" value="InterPro"/>
</dbReference>
<feature type="signal peptide" evidence="1">
    <location>
        <begin position="1"/>
        <end position="22"/>
    </location>
</feature>